<accession>A0ABR6KG92</accession>
<comment type="caution">
    <text evidence="2">The sequence shown here is derived from an EMBL/GenBank/DDBJ whole genome shotgun (WGS) entry which is preliminary data.</text>
</comment>
<sequence length="286" mass="32534">MKLILPVLSYFLLFMAQTVNAQYYGYEDDLEIVLTHNNIEFPSHISTLDYCEIKLRNKKGPGYFLPKPDQWYGDFHTMQEDPVHSIIKGHFLKAGTCTINARIGGSVVISKSFEISDPYLTSNSTILPYGKEETVEIVNFPRDKVSITWLVSDGLEIVSGQGTEKLVFTTKKNTSSYEYIVANVQSEVWILSLRNNVSIVGIPQADEIQVSRTSSNMFILDVDQEVMHSSPLKYELYDQARGSLMRKGMVELKDGVLNFNNLPKGIYVLKLYLDEKNIKTRKILIN</sequence>
<organism evidence="2 3">
    <name type="scientific">Parabacteroides faecis</name>
    <dbReference type="NCBI Taxonomy" id="1217282"/>
    <lineage>
        <taxon>Bacteria</taxon>
        <taxon>Pseudomonadati</taxon>
        <taxon>Bacteroidota</taxon>
        <taxon>Bacteroidia</taxon>
        <taxon>Bacteroidales</taxon>
        <taxon>Tannerellaceae</taxon>
        <taxon>Parabacteroides</taxon>
    </lineage>
</organism>
<protein>
    <recommendedName>
        <fullName evidence="4">T9SS type A sorting domain-containing protein</fullName>
    </recommendedName>
</protein>
<name>A0ABR6KG92_9BACT</name>
<proteinExistence type="predicted"/>
<keyword evidence="3" id="KW-1185">Reference proteome</keyword>
<dbReference type="EMBL" id="JACHOC010000001">
    <property type="protein sequence ID" value="MBB4620374.1"/>
    <property type="molecule type" value="Genomic_DNA"/>
</dbReference>
<feature type="signal peptide" evidence="1">
    <location>
        <begin position="1"/>
        <end position="21"/>
    </location>
</feature>
<evidence type="ECO:0000256" key="1">
    <source>
        <dbReference type="SAM" id="SignalP"/>
    </source>
</evidence>
<reference evidence="2 3" key="1">
    <citation type="submission" date="2020-08" db="EMBL/GenBank/DDBJ databases">
        <title>Genomic Encyclopedia of Type Strains, Phase IV (KMG-IV): sequencing the most valuable type-strain genomes for metagenomic binning, comparative biology and taxonomic classification.</title>
        <authorList>
            <person name="Goeker M."/>
        </authorList>
    </citation>
    <scope>NUCLEOTIDE SEQUENCE [LARGE SCALE GENOMIC DNA]</scope>
    <source>
        <strain evidence="2 3">DSM 102983</strain>
    </source>
</reference>
<evidence type="ECO:0008006" key="4">
    <source>
        <dbReference type="Google" id="ProtNLM"/>
    </source>
</evidence>
<keyword evidence="1" id="KW-0732">Signal</keyword>
<evidence type="ECO:0000313" key="3">
    <source>
        <dbReference type="Proteomes" id="UP000533637"/>
    </source>
</evidence>
<evidence type="ECO:0000313" key="2">
    <source>
        <dbReference type="EMBL" id="MBB4620374.1"/>
    </source>
</evidence>
<feature type="chain" id="PRO_5045834276" description="T9SS type A sorting domain-containing protein" evidence="1">
    <location>
        <begin position="22"/>
        <end position="286"/>
    </location>
</feature>
<dbReference type="Proteomes" id="UP000533637">
    <property type="component" value="Unassembled WGS sequence"/>
</dbReference>
<gene>
    <name evidence="2" type="ORF">GGQ57_000248</name>
</gene>